<dbReference type="Proteomes" id="UP001321542">
    <property type="component" value="Chromosome"/>
</dbReference>
<organism evidence="1 2">
    <name type="scientific">Streptomyces graminofaciens</name>
    <dbReference type="NCBI Taxonomy" id="68212"/>
    <lineage>
        <taxon>Bacteria</taxon>
        <taxon>Bacillati</taxon>
        <taxon>Actinomycetota</taxon>
        <taxon>Actinomycetes</taxon>
        <taxon>Kitasatosporales</taxon>
        <taxon>Streptomycetaceae</taxon>
        <taxon>Streptomyces</taxon>
    </lineage>
</organism>
<reference evidence="1 2" key="1">
    <citation type="journal article" date="2010" name="ChemBioChem">
        <title>Cloning and characterization of the biosynthetic gene cluster of 16-membered macrolide antibiotic FD-891: involvement of a dual functional cytochrome P450 monooxygenase catalyzing epoxidation and hydroxylation.</title>
        <authorList>
            <person name="Kudo F."/>
            <person name="Motegi A."/>
            <person name="Mizoue K."/>
            <person name="Eguchi T."/>
        </authorList>
    </citation>
    <scope>NUCLEOTIDE SEQUENCE [LARGE SCALE GENOMIC DNA]</scope>
    <source>
        <strain evidence="1 2">A-8890</strain>
    </source>
</reference>
<reference evidence="1 2" key="2">
    <citation type="journal article" date="2023" name="ChemBioChem">
        <title>Acyltransferase Domain Exchange between Two Independent Type I Polyketide Synthases in the Same Producer Strain of Macrolide Antibiotics.</title>
        <authorList>
            <person name="Kudo F."/>
            <person name="Kishikawa K."/>
            <person name="Tsuboi K."/>
            <person name="Kido T."/>
            <person name="Usui T."/>
            <person name="Hashimoto J."/>
            <person name="Shin-Ya K."/>
            <person name="Miyanaga A."/>
            <person name="Eguchi T."/>
        </authorList>
    </citation>
    <scope>NUCLEOTIDE SEQUENCE [LARGE SCALE GENOMIC DNA]</scope>
    <source>
        <strain evidence="1 2">A-8890</strain>
    </source>
</reference>
<dbReference type="EMBL" id="AP018448">
    <property type="protein sequence ID" value="BBC32985.1"/>
    <property type="molecule type" value="Genomic_DNA"/>
</dbReference>
<name>A0ABM7FAE8_9ACTN</name>
<evidence type="ECO:0000313" key="1">
    <source>
        <dbReference type="EMBL" id="BBC32985.1"/>
    </source>
</evidence>
<protein>
    <submittedName>
        <fullName evidence="1">Uncharacterized protein</fullName>
    </submittedName>
</protein>
<accession>A0ABM7FAE8</accession>
<sequence length="99" mass="10576">MRQDEGPTGLLRRWVETSNTSLNGTGALCVVAKVAVTRSVPSLKDLSDRLTYVAVNRSDADLEAGGELAVGIPRPATLLGRALWPAEFAARRASIRAML</sequence>
<keyword evidence="2" id="KW-1185">Reference proteome</keyword>
<evidence type="ECO:0000313" key="2">
    <source>
        <dbReference type="Proteomes" id="UP001321542"/>
    </source>
</evidence>
<gene>
    <name evidence="1" type="ORF">SGFS_042790</name>
</gene>
<proteinExistence type="predicted"/>